<feature type="transmembrane region" description="Helical" evidence="1">
    <location>
        <begin position="12"/>
        <end position="29"/>
    </location>
</feature>
<gene>
    <name evidence="2" type="ORF">N0F65_010602</name>
</gene>
<dbReference type="Proteomes" id="UP001146120">
    <property type="component" value="Unassembled WGS sequence"/>
</dbReference>
<sequence length="220" mass="25220">MFGRELRWRSITLLYVYGVPVLTVCRLMGVSERAVRRWYALFKSTGDVMPRRQSKQHEFPAEVLAHVSRYVAEHPCFYVEESRQTVNEQFPGTPSSASTILRMLHFGLKLSRKVLKRRGANVDAALWCVSRFARVLECHYWLHATSVVSSHDAWNVYKSLFPRRICQHHRSAVEPMATSSVYRYLGQRTDLLVCRVGGGCACVRCHLAVFASVLSPVKPY</sequence>
<reference evidence="2" key="2">
    <citation type="journal article" date="2023" name="Microbiol Resour">
        <title>Decontamination and Annotation of the Draft Genome Sequence of the Oomycete Lagenidium giganteum ARSEF 373.</title>
        <authorList>
            <person name="Morgan W.R."/>
            <person name="Tartar A."/>
        </authorList>
    </citation>
    <scope>NUCLEOTIDE SEQUENCE</scope>
    <source>
        <strain evidence="2">ARSEF 373</strain>
    </source>
</reference>
<evidence type="ECO:0008006" key="4">
    <source>
        <dbReference type="Google" id="ProtNLM"/>
    </source>
</evidence>
<organism evidence="2 3">
    <name type="scientific">Lagenidium giganteum</name>
    <dbReference type="NCBI Taxonomy" id="4803"/>
    <lineage>
        <taxon>Eukaryota</taxon>
        <taxon>Sar</taxon>
        <taxon>Stramenopiles</taxon>
        <taxon>Oomycota</taxon>
        <taxon>Peronosporomycetes</taxon>
        <taxon>Pythiales</taxon>
        <taxon>Pythiaceae</taxon>
    </lineage>
</organism>
<dbReference type="AlphaFoldDB" id="A0AAV2ZFE9"/>
<evidence type="ECO:0000256" key="1">
    <source>
        <dbReference type="SAM" id="Phobius"/>
    </source>
</evidence>
<name>A0AAV2ZFE9_9STRA</name>
<keyword evidence="3" id="KW-1185">Reference proteome</keyword>
<proteinExistence type="predicted"/>
<keyword evidence="1" id="KW-0472">Membrane</keyword>
<protein>
    <recommendedName>
        <fullName evidence="4">Transposase</fullName>
    </recommendedName>
</protein>
<dbReference type="SUPFAM" id="SSF46689">
    <property type="entry name" value="Homeodomain-like"/>
    <property type="match status" value="1"/>
</dbReference>
<evidence type="ECO:0000313" key="3">
    <source>
        <dbReference type="Proteomes" id="UP001146120"/>
    </source>
</evidence>
<keyword evidence="1" id="KW-1133">Transmembrane helix</keyword>
<evidence type="ECO:0000313" key="2">
    <source>
        <dbReference type="EMBL" id="DBA03949.1"/>
    </source>
</evidence>
<reference evidence="2" key="1">
    <citation type="submission" date="2022-11" db="EMBL/GenBank/DDBJ databases">
        <authorList>
            <person name="Morgan W.R."/>
            <person name="Tartar A."/>
        </authorList>
    </citation>
    <scope>NUCLEOTIDE SEQUENCE</scope>
    <source>
        <strain evidence="2">ARSEF 373</strain>
    </source>
</reference>
<dbReference type="Pfam" id="PF13384">
    <property type="entry name" value="HTH_23"/>
    <property type="match status" value="1"/>
</dbReference>
<accession>A0AAV2ZFE9</accession>
<keyword evidence="1" id="KW-0812">Transmembrane</keyword>
<dbReference type="EMBL" id="DAKRPA010000013">
    <property type="protein sequence ID" value="DBA03949.1"/>
    <property type="molecule type" value="Genomic_DNA"/>
</dbReference>
<comment type="caution">
    <text evidence="2">The sequence shown here is derived from an EMBL/GenBank/DDBJ whole genome shotgun (WGS) entry which is preliminary data.</text>
</comment>
<dbReference type="InterPro" id="IPR009057">
    <property type="entry name" value="Homeodomain-like_sf"/>
</dbReference>